<evidence type="ECO:0000313" key="2">
    <source>
        <dbReference type="Proteomes" id="UP000297654"/>
    </source>
</evidence>
<dbReference type="AlphaFoldDB" id="A0A1H8ARL1"/>
<evidence type="ECO:0000313" key="1">
    <source>
        <dbReference type="EMBL" id="TFB88616.1"/>
    </source>
</evidence>
<protein>
    <submittedName>
        <fullName evidence="1">Uncharacterized protein</fullName>
    </submittedName>
</protein>
<name>A0A1H8ARL1_9MICO</name>
<dbReference type="OrthoDB" id="5479351at2"/>
<reference evidence="1 2" key="1">
    <citation type="submission" date="2019-03" db="EMBL/GenBank/DDBJ databases">
        <title>Genomics of glacier-inhabiting Cryobacterium strains.</title>
        <authorList>
            <person name="Liu Q."/>
            <person name="Xin Y.-H."/>
        </authorList>
    </citation>
    <scope>NUCLEOTIDE SEQUENCE [LARGE SCALE GENOMIC DNA]</scope>
    <source>
        <strain evidence="1 2">Hh15</strain>
    </source>
</reference>
<sequence length="222" mass="22261">MTQISPNPIVLKDVLVQIGADNFEKQVSSVTLTPSASPVVFKGMSPGASYSDMPMADWVAGINYAQDHETVGSLSDYLYMNEGSQVTMIFKPKSGSGPSYQAVVTLTPGPIGGAGNAVAEGSVTLPVTGKPIKIAAGSGIPILATSTPTTGPIAGGTLVQITGSGLLGATAVFFGTLTASSFTKISDSLLVAVAPAQAAGSKPVKVTNASGQSTTTASFTYA</sequence>
<dbReference type="RefSeq" id="WP_092106528.1">
    <property type="nucleotide sequence ID" value="NZ_FOCN01000001.1"/>
</dbReference>
<dbReference type="SUPFAM" id="SSF81296">
    <property type="entry name" value="E set domains"/>
    <property type="match status" value="1"/>
</dbReference>
<dbReference type="Gene3D" id="2.60.40.10">
    <property type="entry name" value="Immunoglobulins"/>
    <property type="match status" value="1"/>
</dbReference>
<comment type="caution">
    <text evidence="1">The sequence shown here is derived from an EMBL/GenBank/DDBJ whole genome shotgun (WGS) entry which is preliminary data.</text>
</comment>
<proteinExistence type="predicted"/>
<gene>
    <name evidence="1" type="ORF">E3O10_12620</name>
</gene>
<dbReference type="EMBL" id="SOFF01000031">
    <property type="protein sequence ID" value="TFB88616.1"/>
    <property type="molecule type" value="Genomic_DNA"/>
</dbReference>
<dbReference type="InterPro" id="IPR014756">
    <property type="entry name" value="Ig_E-set"/>
</dbReference>
<dbReference type="Pfam" id="PF01833">
    <property type="entry name" value="TIG"/>
    <property type="match status" value="1"/>
</dbReference>
<dbReference type="InterPro" id="IPR002909">
    <property type="entry name" value="IPT_dom"/>
</dbReference>
<dbReference type="GO" id="GO:0005975">
    <property type="term" value="P:carbohydrate metabolic process"/>
    <property type="evidence" value="ECO:0007669"/>
    <property type="project" value="UniProtKB-ARBA"/>
</dbReference>
<dbReference type="CDD" id="cd00102">
    <property type="entry name" value="IPT"/>
    <property type="match status" value="1"/>
</dbReference>
<organism evidence="1 2">
    <name type="scientific">Cryobacterium luteum</name>
    <dbReference type="NCBI Taxonomy" id="1424661"/>
    <lineage>
        <taxon>Bacteria</taxon>
        <taxon>Bacillati</taxon>
        <taxon>Actinomycetota</taxon>
        <taxon>Actinomycetes</taxon>
        <taxon>Micrococcales</taxon>
        <taxon>Microbacteriaceae</taxon>
        <taxon>Cryobacterium</taxon>
    </lineage>
</organism>
<dbReference type="STRING" id="1424661.SAMN05216281_101306"/>
<accession>A0A1H8ARL1</accession>
<keyword evidence="2" id="KW-1185">Reference proteome</keyword>
<dbReference type="InterPro" id="IPR013783">
    <property type="entry name" value="Ig-like_fold"/>
</dbReference>
<dbReference type="Proteomes" id="UP000297654">
    <property type="component" value="Unassembled WGS sequence"/>
</dbReference>